<reference evidence="4" key="1">
    <citation type="submission" date="2016-10" db="EMBL/GenBank/DDBJ databases">
        <authorList>
            <person name="Varghese N."/>
            <person name="Submissions S."/>
        </authorList>
    </citation>
    <scope>NUCLEOTIDE SEQUENCE [LARGE SCALE GENOMIC DNA]</scope>
    <source>
        <strain evidence="4">XJ109</strain>
    </source>
</reference>
<dbReference type="STRING" id="684065.SAMN05421738_108138"/>
<organism evidence="3 4">
    <name type="scientific">Algoriella xinjiangensis</name>
    <dbReference type="NCBI Taxonomy" id="684065"/>
    <lineage>
        <taxon>Bacteria</taxon>
        <taxon>Pseudomonadati</taxon>
        <taxon>Bacteroidota</taxon>
        <taxon>Flavobacteriia</taxon>
        <taxon>Flavobacteriales</taxon>
        <taxon>Weeksellaceae</taxon>
        <taxon>Algoriella</taxon>
    </lineage>
</organism>
<dbReference type="InterPro" id="IPR012348">
    <property type="entry name" value="RNR-like"/>
</dbReference>
<dbReference type="SMART" id="SM00746">
    <property type="entry name" value="TRASH"/>
    <property type="match status" value="1"/>
</dbReference>
<dbReference type="GO" id="GO:0016491">
    <property type="term" value="F:oxidoreductase activity"/>
    <property type="evidence" value="ECO:0007669"/>
    <property type="project" value="InterPro"/>
</dbReference>
<dbReference type="InterPro" id="IPR007029">
    <property type="entry name" value="YHS_dom"/>
</dbReference>
<protein>
    <submittedName>
        <fullName evidence="3">YHS domain-containing protein</fullName>
    </submittedName>
</protein>
<dbReference type="Proteomes" id="UP000199149">
    <property type="component" value="Unassembled WGS sequence"/>
</dbReference>
<dbReference type="Gene3D" id="1.10.620.20">
    <property type="entry name" value="Ribonucleotide Reductase, subunit A"/>
    <property type="match status" value="1"/>
</dbReference>
<dbReference type="RefSeq" id="WP_092908374.1">
    <property type="nucleotide sequence ID" value="NZ_FOUZ01000008.1"/>
</dbReference>
<dbReference type="OrthoDB" id="678327at2"/>
<proteinExistence type="predicted"/>
<evidence type="ECO:0000313" key="3">
    <source>
        <dbReference type="EMBL" id="SFN22012.1"/>
    </source>
</evidence>
<evidence type="ECO:0000259" key="2">
    <source>
        <dbReference type="SMART" id="SM00746"/>
    </source>
</evidence>
<dbReference type="InterPro" id="IPR011017">
    <property type="entry name" value="TRASH_dom"/>
</dbReference>
<dbReference type="SUPFAM" id="SSF47240">
    <property type="entry name" value="Ferritin-like"/>
    <property type="match status" value="1"/>
</dbReference>
<sequence>MKNLKNIIVLSILAVSLFSCAKEQPKQEDFEVKHVSHEEMKAATKLDVAVVNDVDPICGMKTADHLSDTATYKGKTYGFCSTMCKDEFLKNPEKHIHE</sequence>
<keyword evidence="4" id="KW-1185">Reference proteome</keyword>
<name>A0A1I4X8L1_9FLAO</name>
<gene>
    <name evidence="3" type="ORF">SAMN05421738_108138</name>
</gene>
<feature type="domain" description="TRASH" evidence="2">
    <location>
        <begin position="55"/>
        <end position="92"/>
    </location>
</feature>
<dbReference type="Pfam" id="PF04945">
    <property type="entry name" value="YHS"/>
    <property type="match status" value="1"/>
</dbReference>
<dbReference type="PROSITE" id="PS51257">
    <property type="entry name" value="PROKAR_LIPOPROTEIN"/>
    <property type="match status" value="1"/>
</dbReference>
<evidence type="ECO:0000313" key="4">
    <source>
        <dbReference type="Proteomes" id="UP000199149"/>
    </source>
</evidence>
<dbReference type="AlphaFoldDB" id="A0A1I4X8L1"/>
<accession>A0A1I4X8L1</accession>
<feature type="chain" id="PRO_5011728001" evidence="1">
    <location>
        <begin position="22"/>
        <end position="98"/>
    </location>
</feature>
<dbReference type="InterPro" id="IPR009078">
    <property type="entry name" value="Ferritin-like_SF"/>
</dbReference>
<evidence type="ECO:0000256" key="1">
    <source>
        <dbReference type="SAM" id="SignalP"/>
    </source>
</evidence>
<keyword evidence="1" id="KW-0732">Signal</keyword>
<dbReference type="EMBL" id="FOUZ01000008">
    <property type="protein sequence ID" value="SFN22012.1"/>
    <property type="molecule type" value="Genomic_DNA"/>
</dbReference>
<feature type="signal peptide" evidence="1">
    <location>
        <begin position="1"/>
        <end position="21"/>
    </location>
</feature>